<evidence type="ECO:0000313" key="1">
    <source>
        <dbReference type="EMBL" id="KAF3602511.1"/>
    </source>
</evidence>
<reference evidence="1" key="1">
    <citation type="submission" date="2019-12" db="EMBL/GenBank/DDBJ databases">
        <title>Genome sequencing and annotation of Brassica cretica.</title>
        <authorList>
            <person name="Studholme D.J."/>
            <person name="Sarris P."/>
        </authorList>
    </citation>
    <scope>NUCLEOTIDE SEQUENCE</scope>
    <source>
        <strain evidence="1">PFS-109/04</strain>
        <tissue evidence="1">Leaf</tissue>
    </source>
</reference>
<gene>
    <name evidence="1" type="ORF">F2Q69_00039030</name>
</gene>
<evidence type="ECO:0000313" key="2">
    <source>
        <dbReference type="Proteomes" id="UP000712600"/>
    </source>
</evidence>
<name>A0A8S9SLD1_BRACR</name>
<comment type="caution">
    <text evidence="1">The sequence shown here is derived from an EMBL/GenBank/DDBJ whole genome shotgun (WGS) entry which is preliminary data.</text>
</comment>
<accession>A0A8S9SLD1</accession>
<dbReference type="Proteomes" id="UP000712600">
    <property type="component" value="Unassembled WGS sequence"/>
</dbReference>
<dbReference type="AlphaFoldDB" id="A0A8S9SLD1"/>
<sequence length="63" mass="6603">MDPFPLNSTGFVNMLASQSSPPIDVDSAEPGHRFKGHGLAGHGWEGVAGEGVFSLFLYVAGSR</sequence>
<proteinExistence type="predicted"/>
<organism evidence="1 2">
    <name type="scientific">Brassica cretica</name>
    <name type="common">Mustard</name>
    <dbReference type="NCBI Taxonomy" id="69181"/>
    <lineage>
        <taxon>Eukaryota</taxon>
        <taxon>Viridiplantae</taxon>
        <taxon>Streptophyta</taxon>
        <taxon>Embryophyta</taxon>
        <taxon>Tracheophyta</taxon>
        <taxon>Spermatophyta</taxon>
        <taxon>Magnoliopsida</taxon>
        <taxon>eudicotyledons</taxon>
        <taxon>Gunneridae</taxon>
        <taxon>Pentapetalae</taxon>
        <taxon>rosids</taxon>
        <taxon>malvids</taxon>
        <taxon>Brassicales</taxon>
        <taxon>Brassicaceae</taxon>
        <taxon>Brassiceae</taxon>
        <taxon>Brassica</taxon>
    </lineage>
</organism>
<dbReference type="EMBL" id="QGKX02000004">
    <property type="protein sequence ID" value="KAF3602511.1"/>
    <property type="molecule type" value="Genomic_DNA"/>
</dbReference>
<protein>
    <submittedName>
        <fullName evidence="1">Uncharacterized protein</fullName>
    </submittedName>
</protein>